<keyword evidence="2" id="KW-1185">Reference proteome</keyword>
<dbReference type="AlphaFoldDB" id="A0A238VWX8"/>
<name>A0A238VWX8_9ACTN</name>
<dbReference type="EMBL" id="FZNO01000005">
    <property type="protein sequence ID" value="SNR38835.1"/>
    <property type="molecule type" value="Genomic_DNA"/>
</dbReference>
<protein>
    <submittedName>
        <fullName evidence="1">Uncharacterized protein</fullName>
    </submittedName>
</protein>
<accession>A0A238VWX8</accession>
<evidence type="ECO:0000313" key="1">
    <source>
        <dbReference type="EMBL" id="SNR38835.1"/>
    </source>
</evidence>
<organism evidence="1 2">
    <name type="scientific">Blastococcus mobilis</name>
    <dbReference type="NCBI Taxonomy" id="1938746"/>
    <lineage>
        <taxon>Bacteria</taxon>
        <taxon>Bacillati</taxon>
        <taxon>Actinomycetota</taxon>
        <taxon>Actinomycetes</taxon>
        <taxon>Geodermatophilales</taxon>
        <taxon>Geodermatophilaceae</taxon>
        <taxon>Blastococcus</taxon>
    </lineage>
</organism>
<dbReference type="RefSeq" id="WP_089335727.1">
    <property type="nucleotide sequence ID" value="NZ_FZNO01000005.1"/>
</dbReference>
<proteinExistence type="predicted"/>
<sequence>MYLSTHVFLGTDSYGFRFLNITGTDGTTYVAQDSSAVYRLFIQAAHEGRDLGELSHHPTEAHAAEIARKKFRETTEDLARTVYPEYAPALTEVLLEVVGTHAASREVCGTCRDIDGDREEMTMALGLGIPLTILG</sequence>
<dbReference type="Proteomes" id="UP000198403">
    <property type="component" value="Unassembled WGS sequence"/>
</dbReference>
<evidence type="ECO:0000313" key="2">
    <source>
        <dbReference type="Proteomes" id="UP000198403"/>
    </source>
</evidence>
<gene>
    <name evidence="1" type="ORF">SAMN06272737_105127</name>
</gene>
<reference evidence="1 2" key="1">
    <citation type="submission" date="2017-06" db="EMBL/GenBank/DDBJ databases">
        <authorList>
            <person name="Kim H.J."/>
            <person name="Triplett B.A."/>
        </authorList>
    </citation>
    <scope>NUCLEOTIDE SEQUENCE [LARGE SCALE GENOMIC DNA]</scope>
    <source>
        <strain evidence="1 2">DSM 44272</strain>
    </source>
</reference>